<reference evidence="2 3" key="1">
    <citation type="journal article" date="2011" name="Cell">
        <title>The monarch butterfly genome yields insights into long-distance migration.</title>
        <authorList>
            <person name="Zhan S."/>
            <person name="Merlin C."/>
            <person name="Boore J.L."/>
            <person name="Reppert S.M."/>
        </authorList>
    </citation>
    <scope>NUCLEOTIDE SEQUENCE [LARGE SCALE GENOMIC DNA]</scope>
    <source>
        <strain evidence="2">F-2</strain>
    </source>
</reference>
<feature type="compositionally biased region" description="Basic and acidic residues" evidence="1">
    <location>
        <begin position="1"/>
        <end position="12"/>
    </location>
</feature>
<dbReference type="InParanoid" id="A0A212F2Z3"/>
<dbReference type="Proteomes" id="UP000007151">
    <property type="component" value="Unassembled WGS sequence"/>
</dbReference>
<comment type="caution">
    <text evidence="2">The sequence shown here is derived from an EMBL/GenBank/DDBJ whole genome shotgun (WGS) entry which is preliminary data.</text>
</comment>
<accession>A0A212F2Z3</accession>
<feature type="region of interest" description="Disordered" evidence="1">
    <location>
        <begin position="164"/>
        <end position="224"/>
    </location>
</feature>
<sequence>MREGTLTKEKTTENIQRGKQSEPNAEVKYDRVTWNVYSWMKTLDRTKVGLKDIVGLNRRRRSWSIETIPSGVHSGELNCHALIIHKTLTVTRLVDRSDPPDQFAGSSQRRAERHRGVTPPLRKHDIVPVVLQGHFESSRTLERVPGQSQPQDSVLSRPAALPAEHPAHLHGGGVLGQGLHTGLEGGRGSVGAPGDVRPLAVEAARRRQAASEAQQGPAKRRAPARLHRAMAALACDPLSSAAGARLPPGLGSSRSSDSDSRSAYRNSLCGTHHQLPIL</sequence>
<dbReference type="EMBL" id="AGBW02010663">
    <property type="protein sequence ID" value="OWR48091.1"/>
    <property type="molecule type" value="Genomic_DNA"/>
</dbReference>
<evidence type="ECO:0000313" key="3">
    <source>
        <dbReference type="Proteomes" id="UP000007151"/>
    </source>
</evidence>
<feature type="region of interest" description="Disordered" evidence="1">
    <location>
        <begin position="138"/>
        <end position="157"/>
    </location>
</feature>
<keyword evidence="3" id="KW-1185">Reference proteome</keyword>
<feature type="region of interest" description="Disordered" evidence="1">
    <location>
        <begin position="240"/>
        <end position="269"/>
    </location>
</feature>
<gene>
    <name evidence="2" type="ORF">KGM_210081</name>
</gene>
<name>A0A212F2Z3_DANPL</name>
<evidence type="ECO:0000313" key="2">
    <source>
        <dbReference type="EMBL" id="OWR48091.1"/>
    </source>
</evidence>
<proteinExistence type="predicted"/>
<dbReference type="AlphaFoldDB" id="A0A212F2Z3"/>
<protein>
    <submittedName>
        <fullName evidence="2">Uncharacterized protein</fullName>
    </submittedName>
</protein>
<organism evidence="2 3">
    <name type="scientific">Danaus plexippus plexippus</name>
    <dbReference type="NCBI Taxonomy" id="278856"/>
    <lineage>
        <taxon>Eukaryota</taxon>
        <taxon>Metazoa</taxon>
        <taxon>Ecdysozoa</taxon>
        <taxon>Arthropoda</taxon>
        <taxon>Hexapoda</taxon>
        <taxon>Insecta</taxon>
        <taxon>Pterygota</taxon>
        <taxon>Neoptera</taxon>
        <taxon>Endopterygota</taxon>
        <taxon>Lepidoptera</taxon>
        <taxon>Glossata</taxon>
        <taxon>Ditrysia</taxon>
        <taxon>Papilionoidea</taxon>
        <taxon>Nymphalidae</taxon>
        <taxon>Danainae</taxon>
        <taxon>Danaini</taxon>
        <taxon>Danaina</taxon>
        <taxon>Danaus</taxon>
        <taxon>Danaus</taxon>
    </lineage>
</organism>
<dbReference type="KEGG" id="dpl:KGM_210081"/>
<feature type="region of interest" description="Disordered" evidence="1">
    <location>
        <begin position="1"/>
        <end position="23"/>
    </location>
</feature>
<feature type="region of interest" description="Disordered" evidence="1">
    <location>
        <begin position="97"/>
        <end position="117"/>
    </location>
</feature>
<feature type="compositionally biased region" description="Polar residues" evidence="1">
    <location>
        <begin position="13"/>
        <end position="23"/>
    </location>
</feature>
<evidence type="ECO:0000256" key="1">
    <source>
        <dbReference type="SAM" id="MobiDB-lite"/>
    </source>
</evidence>